<sequence length="151" mass="15883">MNTADDAKTKHVTFVVEDLEPLGAESGGETRYHVDLTEAADVAVADYDMAALEEVFVSLRVIKTANHRPDGFHGGVYGLNHGGATLVRTQVVNMVSRDHVGDGNTCGEREKAREGGGLRLLFLVVAAAYGGGGGGPVKLKSGRHLGDILRG</sequence>
<reference evidence="1 2" key="1">
    <citation type="journal article" date="2024" name="G3 (Bethesda)">
        <title>Genome assembly of Hibiscus sabdariffa L. provides insights into metabolisms of medicinal natural products.</title>
        <authorList>
            <person name="Kim T."/>
        </authorList>
    </citation>
    <scope>NUCLEOTIDE SEQUENCE [LARGE SCALE GENOMIC DNA]</scope>
    <source>
        <strain evidence="1">TK-2024</strain>
        <tissue evidence="1">Old leaves</tissue>
    </source>
</reference>
<protein>
    <submittedName>
        <fullName evidence="1">Uncharacterized protein</fullName>
    </submittedName>
</protein>
<accession>A0ABR2RP66</accession>
<gene>
    <name evidence="1" type="ORF">V6N11_005713</name>
</gene>
<dbReference type="EMBL" id="JBBPBN010000021">
    <property type="protein sequence ID" value="KAK9014559.1"/>
    <property type="molecule type" value="Genomic_DNA"/>
</dbReference>
<name>A0ABR2RP66_9ROSI</name>
<comment type="caution">
    <text evidence="1">The sequence shown here is derived from an EMBL/GenBank/DDBJ whole genome shotgun (WGS) entry which is preliminary data.</text>
</comment>
<organism evidence="1 2">
    <name type="scientific">Hibiscus sabdariffa</name>
    <name type="common">roselle</name>
    <dbReference type="NCBI Taxonomy" id="183260"/>
    <lineage>
        <taxon>Eukaryota</taxon>
        <taxon>Viridiplantae</taxon>
        <taxon>Streptophyta</taxon>
        <taxon>Embryophyta</taxon>
        <taxon>Tracheophyta</taxon>
        <taxon>Spermatophyta</taxon>
        <taxon>Magnoliopsida</taxon>
        <taxon>eudicotyledons</taxon>
        <taxon>Gunneridae</taxon>
        <taxon>Pentapetalae</taxon>
        <taxon>rosids</taxon>
        <taxon>malvids</taxon>
        <taxon>Malvales</taxon>
        <taxon>Malvaceae</taxon>
        <taxon>Malvoideae</taxon>
        <taxon>Hibiscus</taxon>
    </lineage>
</organism>
<keyword evidence="2" id="KW-1185">Reference proteome</keyword>
<evidence type="ECO:0000313" key="1">
    <source>
        <dbReference type="EMBL" id="KAK9014559.1"/>
    </source>
</evidence>
<evidence type="ECO:0000313" key="2">
    <source>
        <dbReference type="Proteomes" id="UP001396334"/>
    </source>
</evidence>
<proteinExistence type="predicted"/>
<dbReference type="Proteomes" id="UP001396334">
    <property type="component" value="Unassembled WGS sequence"/>
</dbReference>